<organism evidence="1">
    <name type="scientific">Arundo donax</name>
    <name type="common">Giant reed</name>
    <name type="synonym">Donax arundinaceus</name>
    <dbReference type="NCBI Taxonomy" id="35708"/>
    <lineage>
        <taxon>Eukaryota</taxon>
        <taxon>Viridiplantae</taxon>
        <taxon>Streptophyta</taxon>
        <taxon>Embryophyta</taxon>
        <taxon>Tracheophyta</taxon>
        <taxon>Spermatophyta</taxon>
        <taxon>Magnoliopsida</taxon>
        <taxon>Liliopsida</taxon>
        <taxon>Poales</taxon>
        <taxon>Poaceae</taxon>
        <taxon>PACMAD clade</taxon>
        <taxon>Arundinoideae</taxon>
        <taxon>Arundineae</taxon>
        <taxon>Arundo</taxon>
    </lineage>
</organism>
<protein>
    <submittedName>
        <fullName evidence="1">Uncharacterized protein</fullName>
    </submittedName>
</protein>
<sequence>MARLVLHNSRRTLFFSSSAISALLWYSGASSSALSSAFWTCLRLSFQSRMPPNLLTASLTDSIGAPVST</sequence>
<proteinExistence type="predicted"/>
<dbReference type="AlphaFoldDB" id="A0A0A9GZU1"/>
<accession>A0A0A9GZU1</accession>
<dbReference type="EMBL" id="GBRH01167844">
    <property type="protein sequence ID" value="JAE30052.1"/>
    <property type="molecule type" value="Transcribed_RNA"/>
</dbReference>
<reference evidence="1" key="2">
    <citation type="journal article" date="2015" name="Data Brief">
        <title>Shoot transcriptome of the giant reed, Arundo donax.</title>
        <authorList>
            <person name="Barrero R.A."/>
            <person name="Guerrero F.D."/>
            <person name="Moolhuijzen P."/>
            <person name="Goolsby J.A."/>
            <person name="Tidwell J."/>
            <person name="Bellgard S.E."/>
            <person name="Bellgard M.I."/>
        </authorList>
    </citation>
    <scope>NUCLEOTIDE SEQUENCE</scope>
    <source>
        <tissue evidence="1">Shoot tissue taken approximately 20 cm above the soil surface</tissue>
    </source>
</reference>
<name>A0A0A9GZU1_ARUDO</name>
<reference evidence="1" key="1">
    <citation type="submission" date="2014-09" db="EMBL/GenBank/DDBJ databases">
        <authorList>
            <person name="Magalhaes I.L.F."/>
            <person name="Oliveira U."/>
            <person name="Santos F.R."/>
            <person name="Vidigal T.H.D.A."/>
            <person name="Brescovit A.D."/>
            <person name="Santos A.J."/>
        </authorList>
    </citation>
    <scope>NUCLEOTIDE SEQUENCE</scope>
    <source>
        <tissue evidence="1">Shoot tissue taken approximately 20 cm above the soil surface</tissue>
    </source>
</reference>
<evidence type="ECO:0000313" key="1">
    <source>
        <dbReference type="EMBL" id="JAE30052.1"/>
    </source>
</evidence>